<evidence type="ECO:0000256" key="8">
    <source>
        <dbReference type="ARBA" id="ARBA00022840"/>
    </source>
</evidence>
<dbReference type="InterPro" id="IPR003660">
    <property type="entry name" value="HAMP_dom"/>
</dbReference>
<comment type="subcellular location">
    <subcellularLocation>
        <location evidence="1">Cell membrane</location>
        <topology evidence="1">Multi-pass membrane protein</topology>
    </subcellularLocation>
</comment>
<keyword evidence="3" id="KW-0597">Phosphoprotein</keyword>
<dbReference type="InterPro" id="IPR003594">
    <property type="entry name" value="HATPase_dom"/>
</dbReference>
<dbReference type="PANTHER" id="PTHR34220">
    <property type="entry name" value="SENSOR HISTIDINE KINASE YPDA"/>
    <property type="match status" value="1"/>
</dbReference>
<dbReference type="Gene3D" id="6.10.340.10">
    <property type="match status" value="1"/>
</dbReference>
<dbReference type="EC" id="2.7.13.3" evidence="15"/>
<reference evidence="17" key="2">
    <citation type="journal article" date="2018" name="BMC Genomics">
        <title>Whole genome sequencing and function prediction of 133 gut anaerobes isolated from chicken caecum in pure cultures.</title>
        <authorList>
            <person name="Medvecky M."/>
            <person name="Cejkova D."/>
            <person name="Polansky O."/>
            <person name="Karasova D."/>
            <person name="Kubasova T."/>
            <person name="Cizek A."/>
            <person name="Rychlik I."/>
        </authorList>
    </citation>
    <scope>NUCLEOTIDE SEQUENCE</scope>
    <source>
        <strain evidence="17">An144</strain>
    </source>
</reference>
<dbReference type="SMART" id="SM00304">
    <property type="entry name" value="HAMP"/>
    <property type="match status" value="1"/>
</dbReference>
<evidence type="ECO:0000313" key="16">
    <source>
        <dbReference type="EMBL" id="NME49204.1"/>
    </source>
</evidence>
<dbReference type="SUPFAM" id="SSF158472">
    <property type="entry name" value="HAMP domain-like"/>
    <property type="match status" value="1"/>
</dbReference>
<dbReference type="EMBL" id="JABAFV010000003">
    <property type="protein sequence ID" value="NME49204.1"/>
    <property type="molecule type" value="Genomic_DNA"/>
</dbReference>
<evidence type="ECO:0000259" key="14">
    <source>
        <dbReference type="PROSITE" id="PS50885"/>
    </source>
</evidence>
<feature type="domain" description="HAMP" evidence="14">
    <location>
        <begin position="290"/>
        <end position="343"/>
    </location>
</feature>
<evidence type="ECO:0000313" key="19">
    <source>
        <dbReference type="Proteomes" id="UP000588071"/>
    </source>
</evidence>
<reference evidence="15" key="4">
    <citation type="submission" date="2023-12" db="EMBL/GenBank/DDBJ databases">
        <title>Molecular genomic analyses of Enterococcus cecorum from sepsis oubreaks in broilers.</title>
        <authorList>
            <person name="Rhoads D."/>
            <person name="Alrubaye A."/>
        </authorList>
    </citation>
    <scope>NUCLEOTIDE SEQUENCE</scope>
    <source>
        <strain evidence="15">1755</strain>
    </source>
</reference>
<organism evidence="17 18">
    <name type="scientific">Enterococcus cecorum</name>
    <dbReference type="NCBI Taxonomy" id="44008"/>
    <lineage>
        <taxon>Bacteria</taxon>
        <taxon>Bacillati</taxon>
        <taxon>Bacillota</taxon>
        <taxon>Bacilli</taxon>
        <taxon>Lactobacillales</taxon>
        <taxon>Enterococcaceae</taxon>
        <taxon>Enterococcus</taxon>
    </lineage>
</organism>
<dbReference type="Proteomes" id="UP001290582">
    <property type="component" value="Unassembled WGS sequence"/>
</dbReference>
<dbReference type="SUPFAM" id="SSF55874">
    <property type="entry name" value="ATPase domain of HSP90 chaperone/DNA topoisomerase II/histidine kinase"/>
    <property type="match status" value="1"/>
</dbReference>
<dbReference type="PROSITE" id="PS50885">
    <property type="entry name" value="HAMP"/>
    <property type="match status" value="1"/>
</dbReference>
<keyword evidence="8" id="KW-0067">ATP-binding</keyword>
<dbReference type="RefSeq" id="WP_016251005.1">
    <property type="nucleotide sequence ID" value="NZ_JAKUDU010000051.1"/>
</dbReference>
<evidence type="ECO:0000256" key="9">
    <source>
        <dbReference type="ARBA" id="ARBA00022989"/>
    </source>
</evidence>
<dbReference type="Pfam" id="PF02518">
    <property type="entry name" value="HATPase_c"/>
    <property type="match status" value="1"/>
</dbReference>
<dbReference type="EMBL" id="JAXOGL010000002">
    <property type="protein sequence ID" value="MDZ5597045.1"/>
    <property type="molecule type" value="Genomic_DNA"/>
</dbReference>
<keyword evidence="10" id="KW-0902">Two-component regulatory system</keyword>
<evidence type="ECO:0000256" key="5">
    <source>
        <dbReference type="ARBA" id="ARBA00022692"/>
    </source>
</evidence>
<dbReference type="GO" id="GO:0005886">
    <property type="term" value="C:plasma membrane"/>
    <property type="evidence" value="ECO:0007669"/>
    <property type="project" value="UniProtKB-SubCell"/>
</dbReference>
<keyword evidence="12" id="KW-0175">Coiled coil</keyword>
<dbReference type="PANTHER" id="PTHR34220:SF11">
    <property type="entry name" value="SENSOR PROTEIN KINASE HPTS"/>
    <property type="match status" value="1"/>
</dbReference>
<evidence type="ECO:0000256" key="13">
    <source>
        <dbReference type="SAM" id="Phobius"/>
    </source>
</evidence>
<dbReference type="GO" id="GO:0005524">
    <property type="term" value="F:ATP binding"/>
    <property type="evidence" value="ECO:0007669"/>
    <property type="project" value="UniProtKB-KW"/>
</dbReference>
<accession>A0A1Y4R3N8</accession>
<evidence type="ECO:0000256" key="6">
    <source>
        <dbReference type="ARBA" id="ARBA00022741"/>
    </source>
</evidence>
<reference evidence="18" key="1">
    <citation type="submission" date="2017-04" db="EMBL/GenBank/DDBJ databases">
        <title>Function of individual gut microbiota members based on whole genome sequencing of pure cultures obtained from chicken caecum.</title>
        <authorList>
            <person name="Medvecky M."/>
            <person name="Cejkova D."/>
            <person name="Polansky O."/>
            <person name="Karasova D."/>
            <person name="Kubasova T."/>
            <person name="Cizek A."/>
            <person name="Rychlik I."/>
        </authorList>
    </citation>
    <scope>NUCLEOTIDE SEQUENCE [LARGE SCALE GENOMIC DNA]</scope>
    <source>
        <strain evidence="18">An144</strain>
    </source>
</reference>
<proteinExistence type="predicted"/>
<dbReference type="CDD" id="cd06225">
    <property type="entry name" value="HAMP"/>
    <property type="match status" value="1"/>
</dbReference>
<keyword evidence="5 13" id="KW-0812">Transmembrane</keyword>
<evidence type="ECO:0000256" key="11">
    <source>
        <dbReference type="ARBA" id="ARBA00023136"/>
    </source>
</evidence>
<evidence type="ECO:0000256" key="10">
    <source>
        <dbReference type="ARBA" id="ARBA00023012"/>
    </source>
</evidence>
<evidence type="ECO:0000256" key="4">
    <source>
        <dbReference type="ARBA" id="ARBA00022679"/>
    </source>
</evidence>
<dbReference type="Gene3D" id="3.30.565.10">
    <property type="entry name" value="Histidine kinase-like ATPase, C-terminal domain"/>
    <property type="match status" value="1"/>
</dbReference>
<dbReference type="Proteomes" id="UP000588071">
    <property type="component" value="Unassembled WGS sequence"/>
</dbReference>
<keyword evidence="4 15" id="KW-0808">Transferase</keyword>
<name>A0A1Y4R3N8_9ENTE</name>
<dbReference type="InterPro" id="IPR010559">
    <property type="entry name" value="Sig_transdc_His_kin_internal"/>
</dbReference>
<feature type="coiled-coil region" evidence="12">
    <location>
        <begin position="317"/>
        <end position="344"/>
    </location>
</feature>
<feature type="transmembrane region" description="Helical" evidence="13">
    <location>
        <begin position="6"/>
        <end position="28"/>
    </location>
</feature>
<keyword evidence="9 13" id="KW-1133">Transmembrane helix</keyword>
<evidence type="ECO:0000313" key="18">
    <source>
        <dbReference type="Proteomes" id="UP000196074"/>
    </source>
</evidence>
<dbReference type="InterPro" id="IPR036890">
    <property type="entry name" value="HATPase_C_sf"/>
</dbReference>
<sequence length="561" mass="65468">MNRLMQIYAVLLVGVIFLTVVGLCLYTADTNYRKMVTNMEDLEKRIQNSVEANNDALNFIYMELAGSNTAIDNMRAYLNMSASDYFSYTQDSWLAYKRDTRISETVPVFFSAFNDLDKVYVKLEESSKYLVADKSNPMGRKEYGQIPHEQGFVMKKSIISPFGFEHVGELSVVFSQKSVLGTFEHMMELNGMEAFIFDNSNQMMFSTQNFLNDKQYKKIIAHFLRRNNIPDEISKKFYVLKSHSSKDLCYVILASKKRLWSENVKFFTIIILFGVLLAGILLITLNHTFKRYFNQVSMIEGITHSVAEGNLKERIDVSKVQDELEDLSQAINFMIESLDQYIQENYELEIKQRDAHMRALQAQINPHFLYNTLEYIRMYALSKQQNELADVVYAFSALLRNNTNQEKTTTLKKELFFCEKYVYLYQMRYPDRVAYNFVLDEKLEKLIVPKFTIQPLIENYFVHGVDYTRNDNAISVKAMLVDEDIIIQIIDNGKGISEERLKEIREKLTQRADENQNSIGLHNVYDRLKNTFNENFFMNIHSIENVRTTVTLVIKGGEYFV</sequence>
<dbReference type="Pfam" id="PF00672">
    <property type="entry name" value="HAMP"/>
    <property type="match status" value="1"/>
</dbReference>
<evidence type="ECO:0000313" key="15">
    <source>
        <dbReference type="EMBL" id="MDZ5597045.1"/>
    </source>
</evidence>
<dbReference type="EMBL" id="NFLC01000002">
    <property type="protein sequence ID" value="OUQ11711.1"/>
    <property type="molecule type" value="Genomic_DNA"/>
</dbReference>
<evidence type="ECO:0000256" key="12">
    <source>
        <dbReference type="SAM" id="Coils"/>
    </source>
</evidence>
<dbReference type="GeneID" id="60872376"/>
<dbReference type="InterPro" id="IPR050640">
    <property type="entry name" value="Bact_2-comp_sensor_kinase"/>
</dbReference>
<keyword evidence="2" id="KW-1003">Cell membrane</keyword>
<dbReference type="Pfam" id="PF06580">
    <property type="entry name" value="His_kinase"/>
    <property type="match status" value="1"/>
</dbReference>
<protein>
    <submittedName>
        <fullName evidence="17">Sensor histidine kinase</fullName>
        <ecNumber evidence="15">2.7.13.3</ecNumber>
    </submittedName>
</protein>
<evidence type="ECO:0000256" key="7">
    <source>
        <dbReference type="ARBA" id="ARBA00022777"/>
    </source>
</evidence>
<reference evidence="16 19" key="3">
    <citation type="submission" date="2020-04" db="EMBL/GenBank/DDBJ databases">
        <authorList>
            <person name="Hitch T.C.A."/>
            <person name="Wylensek D."/>
            <person name="Clavel T."/>
        </authorList>
    </citation>
    <scope>NUCLEOTIDE SEQUENCE [LARGE SCALE GENOMIC DNA]</scope>
    <source>
        <strain evidence="16 19">WCA-380-WT-3C</strain>
    </source>
</reference>
<keyword evidence="11 13" id="KW-0472">Membrane</keyword>
<dbReference type="GO" id="GO:0000155">
    <property type="term" value="F:phosphorelay sensor kinase activity"/>
    <property type="evidence" value="ECO:0007669"/>
    <property type="project" value="InterPro"/>
</dbReference>
<keyword evidence="7 17" id="KW-0418">Kinase</keyword>
<evidence type="ECO:0000313" key="17">
    <source>
        <dbReference type="EMBL" id="OUQ11711.1"/>
    </source>
</evidence>
<dbReference type="AlphaFoldDB" id="A0A1Y4R3N8"/>
<keyword evidence="6" id="KW-0547">Nucleotide-binding</keyword>
<gene>
    <name evidence="17" type="ORF">B5E88_02065</name>
    <name evidence="16" type="ORF">HF857_02865</name>
    <name evidence="15" type="ORF">U1294_02230</name>
</gene>
<evidence type="ECO:0000256" key="1">
    <source>
        <dbReference type="ARBA" id="ARBA00004651"/>
    </source>
</evidence>
<comment type="caution">
    <text evidence="17">The sequence shown here is derived from an EMBL/GenBank/DDBJ whole genome shotgun (WGS) entry which is preliminary data.</text>
</comment>
<evidence type="ECO:0000256" key="3">
    <source>
        <dbReference type="ARBA" id="ARBA00022553"/>
    </source>
</evidence>
<dbReference type="Proteomes" id="UP000196074">
    <property type="component" value="Unassembled WGS sequence"/>
</dbReference>
<feature type="transmembrane region" description="Helical" evidence="13">
    <location>
        <begin position="266"/>
        <end position="285"/>
    </location>
</feature>
<evidence type="ECO:0000256" key="2">
    <source>
        <dbReference type="ARBA" id="ARBA00022475"/>
    </source>
</evidence>